<sequence length="92" mass="10052">MSLIAQDQGQQDIVDGGIRSESLFSDFPGMVVLWAPKQTASVVKWGRFYGDLIADRRQKTEAALKGRMAGCGPYLAGIPSYLNNDVDVTIFV</sequence>
<dbReference type="EMBL" id="BPLR01018014">
    <property type="protein sequence ID" value="GIY96145.1"/>
    <property type="molecule type" value="Genomic_DNA"/>
</dbReference>
<keyword evidence="2" id="KW-1185">Reference proteome</keyword>
<name>A0AAV4XM35_CAEEX</name>
<reference evidence="1 2" key="1">
    <citation type="submission" date="2021-06" db="EMBL/GenBank/DDBJ databases">
        <title>Caerostris extrusa draft genome.</title>
        <authorList>
            <person name="Kono N."/>
            <person name="Arakawa K."/>
        </authorList>
    </citation>
    <scope>NUCLEOTIDE SEQUENCE [LARGE SCALE GENOMIC DNA]</scope>
</reference>
<accession>A0AAV4XM35</accession>
<gene>
    <name evidence="1" type="ORF">CEXT_619131</name>
</gene>
<evidence type="ECO:0000313" key="1">
    <source>
        <dbReference type="EMBL" id="GIY96145.1"/>
    </source>
</evidence>
<evidence type="ECO:0000313" key="2">
    <source>
        <dbReference type="Proteomes" id="UP001054945"/>
    </source>
</evidence>
<dbReference type="Proteomes" id="UP001054945">
    <property type="component" value="Unassembled WGS sequence"/>
</dbReference>
<comment type="caution">
    <text evidence="1">The sequence shown here is derived from an EMBL/GenBank/DDBJ whole genome shotgun (WGS) entry which is preliminary data.</text>
</comment>
<organism evidence="1 2">
    <name type="scientific">Caerostris extrusa</name>
    <name type="common">Bark spider</name>
    <name type="synonym">Caerostris bankana</name>
    <dbReference type="NCBI Taxonomy" id="172846"/>
    <lineage>
        <taxon>Eukaryota</taxon>
        <taxon>Metazoa</taxon>
        <taxon>Ecdysozoa</taxon>
        <taxon>Arthropoda</taxon>
        <taxon>Chelicerata</taxon>
        <taxon>Arachnida</taxon>
        <taxon>Araneae</taxon>
        <taxon>Araneomorphae</taxon>
        <taxon>Entelegynae</taxon>
        <taxon>Araneoidea</taxon>
        <taxon>Araneidae</taxon>
        <taxon>Caerostris</taxon>
    </lineage>
</organism>
<proteinExistence type="predicted"/>
<protein>
    <submittedName>
        <fullName evidence="1">Uncharacterized protein</fullName>
    </submittedName>
</protein>
<dbReference type="AlphaFoldDB" id="A0AAV4XM35"/>